<gene>
    <name evidence="6" type="ORF">CQZ99_10485</name>
</gene>
<keyword evidence="4" id="KW-0067">ATP-binding</keyword>
<dbReference type="InterPro" id="IPR027417">
    <property type="entry name" value="P-loop_NTPase"/>
</dbReference>
<dbReference type="Gene3D" id="3.40.50.300">
    <property type="entry name" value="P-loop containing nucleotide triphosphate hydrolases"/>
    <property type="match status" value="2"/>
</dbReference>
<dbReference type="GO" id="GO:0003676">
    <property type="term" value="F:nucleic acid binding"/>
    <property type="evidence" value="ECO:0007669"/>
    <property type="project" value="InterPro"/>
</dbReference>
<reference evidence="6 7" key="1">
    <citation type="submission" date="2017-09" db="EMBL/GenBank/DDBJ databases">
        <title>Genomic, metabolic, and phenotypic characteristics of bacterial isolates from the natural microbiome of the model nematode Caenorhabditis elegans.</title>
        <authorList>
            <person name="Zimmermann J."/>
            <person name="Obeng N."/>
            <person name="Yang W."/>
            <person name="Obeng O."/>
            <person name="Kissoyan K."/>
            <person name="Pees B."/>
            <person name="Dirksen P."/>
            <person name="Hoppner M."/>
            <person name="Franke A."/>
            <person name="Rosenstiel P."/>
            <person name="Leippe M."/>
            <person name="Dierking K."/>
            <person name="Kaleta C."/>
            <person name="Schulenburg H."/>
        </authorList>
    </citation>
    <scope>NUCLEOTIDE SEQUENCE [LARGE SCALE GENOMIC DNA]</scope>
    <source>
        <strain evidence="6 7">MYb117</strain>
    </source>
</reference>
<accession>A0A2S9EUV2</accession>
<dbReference type="GO" id="GO:0005524">
    <property type="term" value="F:ATP binding"/>
    <property type="evidence" value="ECO:0007669"/>
    <property type="project" value="UniProtKB-KW"/>
</dbReference>
<comment type="caution">
    <text evidence="6">The sequence shown here is derived from an EMBL/GenBank/DDBJ whole genome shotgun (WGS) entry which is preliminary data.</text>
</comment>
<dbReference type="PANTHER" id="PTHR47961">
    <property type="entry name" value="DNA POLYMERASE THETA, PUTATIVE (AFU_ORTHOLOGUE AFUA_1G05260)-RELATED"/>
    <property type="match status" value="1"/>
</dbReference>
<organism evidence="6 7">
    <name type="scientific">Pseudomonas poae</name>
    <dbReference type="NCBI Taxonomy" id="200451"/>
    <lineage>
        <taxon>Bacteria</taxon>
        <taxon>Pseudomonadati</taxon>
        <taxon>Pseudomonadota</taxon>
        <taxon>Gammaproteobacteria</taxon>
        <taxon>Pseudomonadales</taxon>
        <taxon>Pseudomonadaceae</taxon>
        <taxon>Pseudomonas</taxon>
    </lineage>
</organism>
<dbReference type="PROSITE" id="PS51192">
    <property type="entry name" value="HELICASE_ATP_BIND_1"/>
    <property type="match status" value="1"/>
</dbReference>
<dbReference type="InterPro" id="IPR001650">
    <property type="entry name" value="Helicase_C-like"/>
</dbReference>
<proteinExistence type="predicted"/>
<dbReference type="SMART" id="SM00490">
    <property type="entry name" value="HELICc"/>
    <property type="match status" value="1"/>
</dbReference>
<evidence type="ECO:0000259" key="5">
    <source>
        <dbReference type="PROSITE" id="PS51192"/>
    </source>
</evidence>
<name>A0A2S9EUV2_9PSED</name>
<evidence type="ECO:0000256" key="4">
    <source>
        <dbReference type="ARBA" id="ARBA00022840"/>
    </source>
</evidence>
<keyword evidence="1" id="KW-0547">Nucleotide-binding</keyword>
<dbReference type="RefSeq" id="WP_105696622.1">
    <property type="nucleotide sequence ID" value="NZ_CP159260.1"/>
</dbReference>
<dbReference type="InterPro" id="IPR011545">
    <property type="entry name" value="DEAD/DEAH_box_helicase_dom"/>
</dbReference>
<evidence type="ECO:0000256" key="2">
    <source>
        <dbReference type="ARBA" id="ARBA00022801"/>
    </source>
</evidence>
<dbReference type="GO" id="GO:0016787">
    <property type="term" value="F:hydrolase activity"/>
    <property type="evidence" value="ECO:0007669"/>
    <property type="project" value="UniProtKB-KW"/>
</dbReference>
<dbReference type="Pfam" id="PF00270">
    <property type="entry name" value="DEAD"/>
    <property type="match status" value="1"/>
</dbReference>
<protein>
    <submittedName>
        <fullName evidence="6">RNA helicase</fullName>
    </submittedName>
</protein>
<evidence type="ECO:0000256" key="1">
    <source>
        <dbReference type="ARBA" id="ARBA00022741"/>
    </source>
</evidence>
<dbReference type="EMBL" id="PCQL01000008">
    <property type="protein sequence ID" value="PRC19756.1"/>
    <property type="molecule type" value="Genomic_DNA"/>
</dbReference>
<dbReference type="PANTHER" id="PTHR47961:SF6">
    <property type="entry name" value="DNA-DIRECTED DNA POLYMERASE"/>
    <property type="match status" value="1"/>
</dbReference>
<sequence>MQELTIRKLANTKFKDLYFRLLSQSEMEDSEVVKLLAIAVLLLNHQTSEIRRLGYRIILFYGNLTGRYDALYDVALHHGLHPVSAVIGSKFREDDHRSDSFIRQIVESYVDTFRDQGIVMTEQQEALRTFVQSEYQHSSVVVAPTSYGKSELILTSVNDNPNKRILILVPSKALLAQTKKRLIYADIKDLGKVITHPEMYVEDRKDRAFVLTQERLSRLLNDQPSLSFDMVFVDEAHNLLQNDRRSELLATMLCILGARNKKTSFKFLTPFLCDELNVRVRFLDMTPTGFRIDEYIKSERFYLRDFRANKGDGKLKLYDHFLNDWLDIDGKYQNCFELIRRKSLNKNIVYGNKKKSIEAFAVGLAATLKPVDCPLIARACDELGEAFDKRYRLISCLRKGVMYHHGSIPDTIRLYLENLFSTSRKMRYLVCNSTLLEGVNLPIERLFIFDYTKGKSNLTSSQFKNLVGRVNRFSEVFAPDAQASLKKLESSIYLLGVEGFTSKRANLQSFYQKAVNVSKVDQDSVGNVMLEATNIVDGQISKLYKDAVQRLENLHPGLVGDQQCRYVNTRLGKLMIANSISEIDVFQHEERINRRIEKSINKLGQINDVGRLMLAVQRLFIANFEDSPEHRDLLRLSEPAALNFYTMLLDWRLKKYSLKRMIRLTLRYWNKLAEEGVTDHVFVGKWGDSTFGDSVFENWVRISQKDDAERINLAIVHLKDEEDFFDNRIFKFVEVLNGVGALEASFYKQIKYGTANDLRIKLIREGFSRSLADLMLGNYADMVRIGSDGDVRVDSRIVKSMVIDGVSDLLVFEAKMSIRV</sequence>
<keyword evidence="3 6" id="KW-0347">Helicase</keyword>
<evidence type="ECO:0000313" key="6">
    <source>
        <dbReference type="EMBL" id="PRC19756.1"/>
    </source>
</evidence>
<evidence type="ECO:0000313" key="7">
    <source>
        <dbReference type="Proteomes" id="UP000238045"/>
    </source>
</evidence>
<feature type="domain" description="Helicase ATP-binding" evidence="5">
    <location>
        <begin position="130"/>
        <end position="307"/>
    </location>
</feature>
<dbReference type="InterPro" id="IPR050474">
    <property type="entry name" value="Hel308_SKI2-like"/>
</dbReference>
<dbReference type="AlphaFoldDB" id="A0A2S9EUV2"/>
<dbReference type="SUPFAM" id="SSF52540">
    <property type="entry name" value="P-loop containing nucleoside triphosphate hydrolases"/>
    <property type="match status" value="1"/>
</dbReference>
<keyword evidence="2" id="KW-0378">Hydrolase</keyword>
<evidence type="ECO:0000256" key="3">
    <source>
        <dbReference type="ARBA" id="ARBA00022806"/>
    </source>
</evidence>
<dbReference type="Proteomes" id="UP000238045">
    <property type="component" value="Unassembled WGS sequence"/>
</dbReference>
<dbReference type="GO" id="GO:0004386">
    <property type="term" value="F:helicase activity"/>
    <property type="evidence" value="ECO:0007669"/>
    <property type="project" value="UniProtKB-KW"/>
</dbReference>
<dbReference type="SMART" id="SM00487">
    <property type="entry name" value="DEXDc"/>
    <property type="match status" value="1"/>
</dbReference>
<dbReference type="InterPro" id="IPR014001">
    <property type="entry name" value="Helicase_ATP-bd"/>
</dbReference>
<keyword evidence="7" id="KW-1185">Reference proteome</keyword>